<dbReference type="AlphaFoldDB" id="A0A0D2XX47"/>
<keyword evidence="2" id="KW-0732">Signal</keyword>
<feature type="region of interest" description="Disordered" evidence="1">
    <location>
        <begin position="167"/>
        <end position="245"/>
    </location>
</feature>
<evidence type="ECO:0000256" key="1">
    <source>
        <dbReference type="SAM" id="MobiDB-lite"/>
    </source>
</evidence>
<proteinExistence type="predicted"/>
<reference evidence="3" key="2">
    <citation type="submission" date="2025-08" db="UniProtKB">
        <authorList>
            <consortium name="EnsemblFungi"/>
        </authorList>
    </citation>
    <scope>IDENTIFICATION</scope>
    <source>
        <strain evidence="3">4287 / CBS 123668 / FGSC 9935 / NRRL 34936</strain>
    </source>
</reference>
<name>A0A0D2XX47_FUSOF</name>
<dbReference type="VEuPathDB" id="FungiDB:FOXG_08563"/>
<evidence type="ECO:0000313" key="3">
    <source>
        <dbReference type="EnsemblFungi" id="FOXG_08563P0"/>
    </source>
</evidence>
<feature type="compositionally biased region" description="Basic residues" evidence="1">
    <location>
        <begin position="193"/>
        <end position="202"/>
    </location>
</feature>
<reference evidence="4" key="1">
    <citation type="journal article" date="2012" name="Mol. Plant Microbe Interact.">
        <title>A highly conserved effector in Fusarium oxysporum is required for full virulence on Arabidopsis.</title>
        <authorList>
            <person name="Thatcher L.F."/>
            <person name="Gardiner D.M."/>
            <person name="Kazan K."/>
            <person name="Manners J."/>
        </authorList>
    </citation>
    <scope>NUCLEOTIDE SEQUENCE [LARGE SCALE GENOMIC DNA]</scope>
    <source>
        <strain evidence="4">Fo5176</strain>
    </source>
</reference>
<feature type="signal peptide" evidence="2">
    <location>
        <begin position="1"/>
        <end position="17"/>
    </location>
</feature>
<feature type="chain" id="PRO_5010613532" evidence="2">
    <location>
        <begin position="18"/>
        <end position="245"/>
    </location>
</feature>
<feature type="compositionally biased region" description="Basic and acidic residues" evidence="1">
    <location>
        <begin position="203"/>
        <end position="218"/>
    </location>
</feature>
<organism evidence="3 4">
    <name type="scientific">Fusarium oxysporum (strain Fo5176)</name>
    <name type="common">Fusarium vascular wilt</name>
    <dbReference type="NCBI Taxonomy" id="660025"/>
    <lineage>
        <taxon>Eukaryota</taxon>
        <taxon>Fungi</taxon>
        <taxon>Dikarya</taxon>
        <taxon>Ascomycota</taxon>
        <taxon>Pezizomycotina</taxon>
        <taxon>Sordariomycetes</taxon>
        <taxon>Hypocreomycetidae</taxon>
        <taxon>Hypocreales</taxon>
        <taxon>Nectriaceae</taxon>
        <taxon>Fusarium</taxon>
        <taxon>Fusarium oxysporum species complex</taxon>
    </lineage>
</organism>
<protein>
    <submittedName>
        <fullName evidence="3">Uncharacterized protein</fullName>
    </submittedName>
</protein>
<accession>A0A0D2XX47</accession>
<evidence type="ECO:0000256" key="2">
    <source>
        <dbReference type="SAM" id="SignalP"/>
    </source>
</evidence>
<dbReference type="Proteomes" id="UP000002489">
    <property type="component" value="Unassembled WGS sequence"/>
</dbReference>
<gene>
    <name evidence="3" type="primary">28950200</name>
</gene>
<evidence type="ECO:0000313" key="4">
    <source>
        <dbReference type="Proteomes" id="UP000002489"/>
    </source>
</evidence>
<dbReference type="EnsemblFungi" id="FOXG_08563T0">
    <property type="protein sequence ID" value="FOXG_08563P0"/>
    <property type="gene ID" value="FOXG_08563"/>
</dbReference>
<sequence>MLHRTLRLLLARGVAAAARKPHIVSPGRKTKLAVLGLKMLQSMQRFQVRALNLEAVGSSVKLAHSHPTRWATPMVTDDVDAFIRLPISQLSTTTQIEQPRLRSNGRRPHKNKVSRQAWSRKVFLASGFAEVDAGQFAGTARHAAGGLVLPEDYFSWSLSHGAPLKGRSRVATRKEPGELASGEKGGGGQATRWTRHPRLSKGKKSEAGKKEKDEEQKNRVGCVSEKPCVGDVKPSRPGGPIQTNR</sequence>